<proteinExistence type="predicted"/>
<evidence type="ECO:0000256" key="2">
    <source>
        <dbReference type="ARBA" id="ARBA00023125"/>
    </source>
</evidence>
<keyword evidence="1" id="KW-0805">Transcription regulation</keyword>
<sequence length="344" mass="41065">MKLQKVLELTKLSKKAVYFYIKEELIEPTKNIDNGYYEFSEEDLRKLQIIISLRNIGMSIQDIKDLFIYPTLTNFFIHRQINNLKKSLYDNIRQLQASYQLIEDIPANATPKNLEIHLHILEKQRISNDLVLEKYFPNIDSRMISILLCAPFTDIESSEYHNFLLDKISNELKLQLENNLSYLKKLIYLLAPEQIDRICIEQYKFSKKIANIKDEEINVYEEELYADCVDLSNNVELQNYWKLVYNPILMPTLNFFINKGMRLLEEYNPVFKRYSDNMKKIAERVYIRLKENEELLNKLNATLDNKLDIEIFNHSQLVCIYTFRDSIFTQVKLEVLKELLNEER</sequence>
<dbReference type="InterPro" id="IPR009061">
    <property type="entry name" value="DNA-bd_dom_put_sf"/>
</dbReference>
<dbReference type="InterPro" id="IPR047057">
    <property type="entry name" value="MerR_fam"/>
</dbReference>
<dbReference type="PANTHER" id="PTHR30204:SF94">
    <property type="entry name" value="HEAVY METAL-DEPENDENT TRANSCRIPTIONAL REGULATOR HI_0293-RELATED"/>
    <property type="match status" value="1"/>
</dbReference>
<organism evidence="5 6">
    <name type="scientific">Clostridium disporicum</name>
    <dbReference type="NCBI Taxonomy" id="84024"/>
    <lineage>
        <taxon>Bacteria</taxon>
        <taxon>Bacillati</taxon>
        <taxon>Bacillota</taxon>
        <taxon>Clostridia</taxon>
        <taxon>Eubacteriales</taxon>
        <taxon>Clostridiaceae</taxon>
        <taxon>Clostridium</taxon>
    </lineage>
</organism>
<reference evidence="5 6" key="1">
    <citation type="submission" date="2015-09" db="EMBL/GenBank/DDBJ databases">
        <authorList>
            <consortium name="Pathogen Informatics"/>
        </authorList>
    </citation>
    <scope>NUCLEOTIDE SEQUENCE [LARGE SCALE GENOMIC DNA]</scope>
    <source>
        <strain evidence="5 6">2789STDY5834856</strain>
    </source>
</reference>
<dbReference type="SMART" id="SM00422">
    <property type="entry name" value="HTH_MERR"/>
    <property type="match status" value="1"/>
</dbReference>
<accession>A0A174B2X3</accession>
<dbReference type="Pfam" id="PF13411">
    <property type="entry name" value="MerR_1"/>
    <property type="match status" value="1"/>
</dbReference>
<dbReference type="SUPFAM" id="SSF46955">
    <property type="entry name" value="Putative DNA-binding domain"/>
    <property type="match status" value="1"/>
</dbReference>
<dbReference type="InterPro" id="IPR000551">
    <property type="entry name" value="MerR-type_HTH_dom"/>
</dbReference>
<name>A0A174B2X3_9CLOT</name>
<dbReference type="PROSITE" id="PS50937">
    <property type="entry name" value="HTH_MERR_2"/>
    <property type="match status" value="1"/>
</dbReference>
<dbReference type="GO" id="GO:0003677">
    <property type="term" value="F:DNA binding"/>
    <property type="evidence" value="ECO:0007669"/>
    <property type="project" value="UniProtKB-KW"/>
</dbReference>
<protein>
    <submittedName>
        <fullName evidence="5">Putative transcriptional regulator</fullName>
    </submittedName>
</protein>
<dbReference type="PANTHER" id="PTHR30204">
    <property type="entry name" value="REDOX-CYCLING DRUG-SENSING TRANSCRIPTIONAL ACTIVATOR SOXR"/>
    <property type="match status" value="1"/>
</dbReference>
<feature type="domain" description="HTH merR-type" evidence="4">
    <location>
        <begin position="1"/>
        <end position="69"/>
    </location>
</feature>
<keyword evidence="3" id="KW-0804">Transcription</keyword>
<keyword evidence="2" id="KW-0238">DNA-binding</keyword>
<evidence type="ECO:0000313" key="6">
    <source>
        <dbReference type="Proteomes" id="UP000095594"/>
    </source>
</evidence>
<evidence type="ECO:0000256" key="3">
    <source>
        <dbReference type="ARBA" id="ARBA00023163"/>
    </source>
</evidence>
<evidence type="ECO:0000259" key="4">
    <source>
        <dbReference type="PROSITE" id="PS50937"/>
    </source>
</evidence>
<evidence type="ECO:0000256" key="1">
    <source>
        <dbReference type="ARBA" id="ARBA00023015"/>
    </source>
</evidence>
<dbReference type="AlphaFoldDB" id="A0A174B2X3"/>
<dbReference type="Gene3D" id="1.10.1660.10">
    <property type="match status" value="1"/>
</dbReference>
<dbReference type="GO" id="GO:0003700">
    <property type="term" value="F:DNA-binding transcription factor activity"/>
    <property type="evidence" value="ECO:0007669"/>
    <property type="project" value="InterPro"/>
</dbReference>
<dbReference type="CDD" id="cd00592">
    <property type="entry name" value="HTH_MerR-like"/>
    <property type="match status" value="1"/>
</dbReference>
<dbReference type="Proteomes" id="UP000095594">
    <property type="component" value="Unassembled WGS sequence"/>
</dbReference>
<dbReference type="RefSeq" id="WP_055263979.1">
    <property type="nucleotide sequence ID" value="NZ_CABIXQ010000004.1"/>
</dbReference>
<dbReference type="EMBL" id="CYZX01000004">
    <property type="protein sequence ID" value="CUN95242.1"/>
    <property type="molecule type" value="Genomic_DNA"/>
</dbReference>
<gene>
    <name evidence="5" type="primary">SoxR</name>
    <name evidence="5" type="ORF">ERS852471_00702</name>
</gene>
<evidence type="ECO:0000313" key="5">
    <source>
        <dbReference type="EMBL" id="CUN95242.1"/>
    </source>
</evidence>